<evidence type="ECO:0000313" key="1">
    <source>
        <dbReference type="EMBL" id="CDW45529.1"/>
    </source>
</evidence>
<protein>
    <submittedName>
        <fullName evidence="1">Uncharacterized protein</fullName>
    </submittedName>
</protein>
<accession>A0A0K2V4W4</accession>
<dbReference type="AlphaFoldDB" id="A0A0K2V4W4"/>
<reference evidence="1" key="1">
    <citation type="submission" date="2014-05" db="EMBL/GenBank/DDBJ databases">
        <authorList>
            <person name="Chronopoulou M."/>
        </authorList>
    </citation>
    <scope>NUCLEOTIDE SEQUENCE</scope>
    <source>
        <tissue evidence="1">Whole organism</tissue>
    </source>
</reference>
<name>A0A0K2V4W4_LEPSM</name>
<feature type="non-terminal residue" evidence="1">
    <location>
        <position position="1"/>
    </location>
</feature>
<sequence>TIVQVNPILFEVVEALPGRLQVLYHGLSVVLLCPCLLGTSRACPLLQGKTPTIECLPPSLDSGEAGQVSGKV</sequence>
<organism evidence="1">
    <name type="scientific">Lepeophtheirus salmonis</name>
    <name type="common">Salmon louse</name>
    <name type="synonym">Caligus salmonis</name>
    <dbReference type="NCBI Taxonomy" id="72036"/>
    <lineage>
        <taxon>Eukaryota</taxon>
        <taxon>Metazoa</taxon>
        <taxon>Ecdysozoa</taxon>
        <taxon>Arthropoda</taxon>
        <taxon>Crustacea</taxon>
        <taxon>Multicrustacea</taxon>
        <taxon>Hexanauplia</taxon>
        <taxon>Copepoda</taxon>
        <taxon>Siphonostomatoida</taxon>
        <taxon>Caligidae</taxon>
        <taxon>Lepeophtheirus</taxon>
    </lineage>
</organism>
<dbReference type="EMBL" id="HACA01028168">
    <property type="protein sequence ID" value="CDW45529.1"/>
    <property type="molecule type" value="Transcribed_RNA"/>
</dbReference>
<proteinExistence type="predicted"/>